<gene>
    <name evidence="1" type="ORF">OV079_05770</name>
</gene>
<accession>A0A9X3EK05</accession>
<protein>
    <submittedName>
        <fullName evidence="1">Uncharacterized protein</fullName>
    </submittedName>
</protein>
<name>A0A9X3EK05_9BACT</name>
<evidence type="ECO:0000313" key="1">
    <source>
        <dbReference type="EMBL" id="MCY1005086.1"/>
    </source>
</evidence>
<sequence>MYGSLKTAHGSFRAEDGETCFVQTDERPASEIAQDLDYSTLFALVRTLNPLRMKPEGRPRLHYVFAEVPPDPVQEAVASAGGYLIHKSSLIPHDGLRAPEDIADLALSRIAQRVAAERNLEFTGDHLLQLETELARPPLTDDPAYWRAVFDLGAFAGEALRKVAGGRWIRCDQAGVVPFAFASRFRSEPAQLYVLAKAMKFFANGPEDSLTGFVDLAAPPSPKTSLWSRIFG</sequence>
<dbReference type="AlphaFoldDB" id="A0A9X3EK05"/>
<dbReference type="Proteomes" id="UP001150924">
    <property type="component" value="Unassembled WGS sequence"/>
</dbReference>
<proteinExistence type="predicted"/>
<keyword evidence="2" id="KW-1185">Reference proteome</keyword>
<dbReference type="EMBL" id="JAPNKE010000002">
    <property type="protein sequence ID" value="MCY1005086.1"/>
    <property type="molecule type" value="Genomic_DNA"/>
</dbReference>
<dbReference type="RefSeq" id="WP_267766710.1">
    <property type="nucleotide sequence ID" value="NZ_JAPNKE010000002.1"/>
</dbReference>
<organism evidence="1 2">
    <name type="scientific">Nannocystis pusilla</name>
    <dbReference type="NCBI Taxonomy" id="889268"/>
    <lineage>
        <taxon>Bacteria</taxon>
        <taxon>Pseudomonadati</taxon>
        <taxon>Myxococcota</taxon>
        <taxon>Polyangia</taxon>
        <taxon>Nannocystales</taxon>
        <taxon>Nannocystaceae</taxon>
        <taxon>Nannocystis</taxon>
    </lineage>
</organism>
<evidence type="ECO:0000313" key="2">
    <source>
        <dbReference type="Proteomes" id="UP001150924"/>
    </source>
</evidence>
<reference evidence="1" key="1">
    <citation type="submission" date="2022-11" db="EMBL/GenBank/DDBJ databases">
        <title>Minimal conservation of predation-associated metabolite biosynthetic gene clusters underscores biosynthetic potential of Myxococcota including descriptions for ten novel species: Archangium lansinium sp. nov., Myxococcus landrumus sp. nov., Nannocystis bai.</title>
        <authorList>
            <person name="Ahearne A."/>
            <person name="Stevens C."/>
            <person name="Phillips K."/>
        </authorList>
    </citation>
    <scope>NUCLEOTIDE SEQUENCE</scope>
    <source>
        <strain evidence="1">Na p29</strain>
    </source>
</reference>
<comment type="caution">
    <text evidence="1">The sequence shown here is derived from an EMBL/GenBank/DDBJ whole genome shotgun (WGS) entry which is preliminary data.</text>
</comment>